<feature type="region of interest" description="Disordered" evidence="1">
    <location>
        <begin position="66"/>
        <end position="120"/>
    </location>
</feature>
<evidence type="ECO:0000256" key="1">
    <source>
        <dbReference type="SAM" id="MobiDB-lite"/>
    </source>
</evidence>
<proteinExistence type="predicted"/>
<dbReference type="OrthoDB" id="21589at2759"/>
<dbReference type="SUPFAM" id="SSF54236">
    <property type="entry name" value="Ubiquitin-like"/>
    <property type="match status" value="1"/>
</dbReference>
<keyword evidence="2" id="KW-1133">Transmembrane helix</keyword>
<name>A0A813PR86_9BILA</name>
<keyword evidence="2" id="KW-0812">Transmembrane</keyword>
<protein>
    <recommendedName>
        <fullName evidence="5">Homocysteine-responsive endoplasmic reticulum-resident ubiquitin-like domain member 2 protein</fullName>
    </recommendedName>
</protein>
<dbReference type="AlphaFoldDB" id="A0A813PR86"/>
<keyword evidence="2" id="KW-0472">Membrane</keyword>
<evidence type="ECO:0000313" key="4">
    <source>
        <dbReference type="Proteomes" id="UP000663879"/>
    </source>
</evidence>
<dbReference type="Gene3D" id="3.10.20.90">
    <property type="entry name" value="Phosphatidylinositol 3-kinase Catalytic Subunit, Chain A, domain 1"/>
    <property type="match status" value="1"/>
</dbReference>
<organism evidence="3 4">
    <name type="scientific">Brachionus calyciflorus</name>
    <dbReference type="NCBI Taxonomy" id="104777"/>
    <lineage>
        <taxon>Eukaryota</taxon>
        <taxon>Metazoa</taxon>
        <taxon>Spiralia</taxon>
        <taxon>Gnathifera</taxon>
        <taxon>Rotifera</taxon>
        <taxon>Eurotatoria</taxon>
        <taxon>Monogononta</taxon>
        <taxon>Pseudotrocha</taxon>
        <taxon>Ploima</taxon>
        <taxon>Brachionidae</taxon>
        <taxon>Brachionus</taxon>
    </lineage>
</organism>
<feature type="region of interest" description="Disordered" evidence="1">
    <location>
        <begin position="295"/>
        <end position="341"/>
    </location>
</feature>
<comment type="caution">
    <text evidence="3">The sequence shown here is derived from an EMBL/GenBank/DDBJ whole genome shotgun (WGS) entry which is preliminary data.</text>
</comment>
<dbReference type="PANTHER" id="PTHR12943:SF27">
    <property type="entry name" value="HOMOCYSTEINE-INDUCED ENDOPLASMIC RETICULUM PROTEIN, ISOFORM A"/>
    <property type="match status" value="1"/>
</dbReference>
<evidence type="ECO:0000256" key="2">
    <source>
        <dbReference type="SAM" id="Phobius"/>
    </source>
</evidence>
<evidence type="ECO:0008006" key="5">
    <source>
        <dbReference type="Google" id="ProtNLM"/>
    </source>
</evidence>
<dbReference type="PANTHER" id="PTHR12943">
    <property type="entry name" value="HOMOCYSTEINE-RESPONSIVE ENDOPLASMIC RETICULUM-RESIDENT UNIQUITIN-LIKE DOMAIN HERPUD PROTEIN FAMILY MEMBER"/>
    <property type="match status" value="1"/>
</dbReference>
<feature type="region of interest" description="Disordered" evidence="1">
    <location>
        <begin position="195"/>
        <end position="241"/>
    </location>
</feature>
<dbReference type="Proteomes" id="UP000663879">
    <property type="component" value="Unassembled WGS sequence"/>
</dbReference>
<feature type="compositionally biased region" description="Low complexity" evidence="1">
    <location>
        <begin position="310"/>
        <end position="323"/>
    </location>
</feature>
<accession>A0A813PR86</accession>
<feature type="compositionally biased region" description="Low complexity" evidence="1">
    <location>
        <begin position="224"/>
        <end position="236"/>
    </location>
</feature>
<dbReference type="InterPro" id="IPR039751">
    <property type="entry name" value="HERPUD1/2"/>
</dbReference>
<feature type="transmembrane region" description="Helical" evidence="2">
    <location>
        <begin position="270"/>
        <end position="288"/>
    </location>
</feature>
<reference evidence="3" key="1">
    <citation type="submission" date="2021-02" db="EMBL/GenBank/DDBJ databases">
        <authorList>
            <person name="Nowell W R."/>
        </authorList>
    </citation>
    <scope>NUCLEOTIDE SEQUENCE</scope>
    <source>
        <strain evidence="3">Ploen Becks lab</strain>
    </source>
</reference>
<sequence>MSTSSESVKLIIKAANHKFEDFIIENCQLNWTVKDIKEHLSSNYPKNPNPSAIRLIYSVHSANSPRTVVERNVDENETDVDTEMTPGSSSGSESMSSSATSSPSFTPTSTPATDRLNSNSFINSQTNQTYENLSPKQQYELMLKSITNYYNSMGIPVENNSWYSCYVQQMALYNHMYMNYINSMLQLNIQSQPTTESVRSAETPAQFGQTQPVPEPQPEPRPAQPQRAPQNQANNNDGDREDDWLGMLHNFVSFLIFLSIVYYYSSFERFLVIFVVAVILICYHKGWLQIQRRRVNQPQQNTEPRRAQRGNQGENDGENNQNEEGTENRSDQQNEQQQQQPPTTMRLVFIFILKFFTSLIPERPRAVN</sequence>
<dbReference type="GO" id="GO:0030968">
    <property type="term" value="P:endoplasmic reticulum unfolded protein response"/>
    <property type="evidence" value="ECO:0007669"/>
    <property type="project" value="TreeGrafter"/>
</dbReference>
<feature type="compositionally biased region" description="Low complexity" evidence="1">
    <location>
        <begin position="83"/>
        <end position="113"/>
    </location>
</feature>
<dbReference type="EMBL" id="CAJNOC010000393">
    <property type="protein sequence ID" value="CAF0754912.1"/>
    <property type="molecule type" value="Genomic_DNA"/>
</dbReference>
<dbReference type="InterPro" id="IPR029071">
    <property type="entry name" value="Ubiquitin-like_domsf"/>
</dbReference>
<feature type="transmembrane region" description="Helical" evidence="2">
    <location>
        <begin position="244"/>
        <end position="264"/>
    </location>
</feature>
<evidence type="ECO:0000313" key="3">
    <source>
        <dbReference type="EMBL" id="CAF0754912.1"/>
    </source>
</evidence>
<gene>
    <name evidence="3" type="ORF">OXX778_LOCUS4119</name>
</gene>
<keyword evidence="4" id="KW-1185">Reference proteome</keyword>
<feature type="compositionally biased region" description="Pro residues" evidence="1">
    <location>
        <begin position="213"/>
        <end position="223"/>
    </location>
</feature>